<evidence type="ECO:0000256" key="2">
    <source>
        <dbReference type="ARBA" id="ARBA00022553"/>
    </source>
</evidence>
<proteinExistence type="inferred from homology"/>
<dbReference type="InterPro" id="IPR027417">
    <property type="entry name" value="P-loop_NTPase"/>
</dbReference>
<dbReference type="Pfam" id="PF00071">
    <property type="entry name" value="Ras"/>
    <property type="match status" value="1"/>
</dbReference>
<organism evidence="3 4">
    <name type="scientific">Popillia japonica</name>
    <name type="common">Japanese beetle</name>
    <dbReference type="NCBI Taxonomy" id="7064"/>
    <lineage>
        <taxon>Eukaryota</taxon>
        <taxon>Metazoa</taxon>
        <taxon>Ecdysozoa</taxon>
        <taxon>Arthropoda</taxon>
        <taxon>Hexapoda</taxon>
        <taxon>Insecta</taxon>
        <taxon>Pterygota</taxon>
        <taxon>Neoptera</taxon>
        <taxon>Endopterygota</taxon>
        <taxon>Coleoptera</taxon>
        <taxon>Polyphaga</taxon>
        <taxon>Scarabaeiformia</taxon>
        <taxon>Scarabaeidae</taxon>
        <taxon>Rutelinae</taxon>
        <taxon>Popillia</taxon>
    </lineage>
</organism>
<dbReference type="InterPro" id="IPR001806">
    <property type="entry name" value="Small_GTPase"/>
</dbReference>
<keyword evidence="4" id="KW-1185">Reference proteome</keyword>
<dbReference type="EMBL" id="JASPKY010000239">
    <property type="protein sequence ID" value="KAK9717528.1"/>
    <property type="molecule type" value="Genomic_DNA"/>
</dbReference>
<evidence type="ECO:0000313" key="4">
    <source>
        <dbReference type="Proteomes" id="UP001458880"/>
    </source>
</evidence>
<dbReference type="AlphaFoldDB" id="A0AAW1KHJ1"/>
<dbReference type="GO" id="GO:0005886">
    <property type="term" value="C:plasma membrane"/>
    <property type="evidence" value="ECO:0007669"/>
    <property type="project" value="TreeGrafter"/>
</dbReference>
<comment type="similarity">
    <text evidence="1">Belongs to the small GTPase superfamily. RGK family.</text>
</comment>
<dbReference type="PANTHER" id="PTHR45775">
    <property type="entry name" value="RAD, GEM/KIR FAMILY MEMBER 2, ISOFORM C"/>
    <property type="match status" value="1"/>
</dbReference>
<dbReference type="GO" id="GO:0005525">
    <property type="term" value="F:GTP binding"/>
    <property type="evidence" value="ECO:0007669"/>
    <property type="project" value="InterPro"/>
</dbReference>
<dbReference type="GO" id="GO:0005246">
    <property type="term" value="F:calcium channel regulator activity"/>
    <property type="evidence" value="ECO:0007669"/>
    <property type="project" value="TreeGrafter"/>
</dbReference>
<dbReference type="GO" id="GO:0003924">
    <property type="term" value="F:GTPase activity"/>
    <property type="evidence" value="ECO:0007669"/>
    <property type="project" value="InterPro"/>
</dbReference>
<protein>
    <submittedName>
        <fullName evidence="3">Ras family</fullName>
    </submittedName>
</protein>
<keyword evidence="2" id="KW-0597">Phosphoprotein</keyword>
<accession>A0AAW1KHJ1</accession>
<sequence>MRLENVYYIRQKCQSREKYLTSFSCFQVENSLSTYEPHACVVVYSIVARASFQHAEETLNYLWREGYTKEKSVIVVGNKADLARSRMISANGFRQEFRFPTGFRQQKSLRTAALRNRLSGKTSDSCRRVAPESFLGTETETKLVDWVLQSASKGFPINREGLVCFVQKLGEELNLQTPFINNIPGRKREGLVCFVQKLGEELNLQTPFINNIPGRKWFNSFLERHPVITQKEAEFINRARATVTERGIKFWFHAK</sequence>
<evidence type="ECO:0000313" key="3">
    <source>
        <dbReference type="EMBL" id="KAK9717528.1"/>
    </source>
</evidence>
<dbReference type="PANTHER" id="PTHR45775:SF6">
    <property type="entry name" value="RAD, GEM_KIR FAMILY MEMBER 2, ISOFORM C"/>
    <property type="match status" value="1"/>
</dbReference>
<name>A0AAW1KHJ1_POPJA</name>
<comment type="caution">
    <text evidence="3">The sequence shown here is derived from an EMBL/GenBank/DDBJ whole genome shotgun (WGS) entry which is preliminary data.</text>
</comment>
<gene>
    <name evidence="3" type="ORF">QE152_g23681</name>
</gene>
<evidence type="ECO:0000256" key="1">
    <source>
        <dbReference type="ARBA" id="ARBA00008846"/>
    </source>
</evidence>
<dbReference type="SUPFAM" id="SSF52540">
    <property type="entry name" value="P-loop containing nucleoside triphosphate hydrolases"/>
    <property type="match status" value="1"/>
</dbReference>
<dbReference type="Gene3D" id="3.40.50.300">
    <property type="entry name" value="P-loop containing nucleotide triphosphate hydrolases"/>
    <property type="match status" value="1"/>
</dbReference>
<dbReference type="InterPro" id="IPR051641">
    <property type="entry name" value="RGK_GTP-binding_reg"/>
</dbReference>
<dbReference type="Proteomes" id="UP001458880">
    <property type="component" value="Unassembled WGS sequence"/>
</dbReference>
<reference evidence="3 4" key="1">
    <citation type="journal article" date="2024" name="BMC Genomics">
        <title>De novo assembly and annotation of Popillia japonica's genome with initial clues to its potential as an invasive pest.</title>
        <authorList>
            <person name="Cucini C."/>
            <person name="Boschi S."/>
            <person name="Funari R."/>
            <person name="Cardaioli E."/>
            <person name="Iannotti N."/>
            <person name="Marturano G."/>
            <person name="Paoli F."/>
            <person name="Bruttini M."/>
            <person name="Carapelli A."/>
            <person name="Frati F."/>
            <person name="Nardi F."/>
        </authorList>
    </citation>
    <scope>NUCLEOTIDE SEQUENCE [LARGE SCALE GENOMIC DNA]</scope>
    <source>
        <strain evidence="3">DMR45628</strain>
    </source>
</reference>